<reference evidence="2" key="1">
    <citation type="journal article" date="2008" name="Nat. Genet.">
        <title>The Pristionchus pacificus genome provides a unique perspective on nematode lifestyle and parasitism.</title>
        <authorList>
            <person name="Dieterich C."/>
            <person name="Clifton S.W."/>
            <person name="Schuster L.N."/>
            <person name="Chinwalla A."/>
            <person name="Delehaunty K."/>
            <person name="Dinkelacker I."/>
            <person name="Fulton L."/>
            <person name="Fulton R."/>
            <person name="Godfrey J."/>
            <person name="Minx P."/>
            <person name="Mitreva M."/>
            <person name="Roeseler W."/>
            <person name="Tian H."/>
            <person name="Witte H."/>
            <person name="Yang S.P."/>
            <person name="Wilson R.K."/>
            <person name="Sommer R.J."/>
        </authorList>
    </citation>
    <scope>NUCLEOTIDE SEQUENCE [LARGE SCALE GENOMIC DNA]</scope>
    <source>
        <strain evidence="2">PS312</strain>
    </source>
</reference>
<dbReference type="OrthoDB" id="5873245at2759"/>
<dbReference type="AlphaFoldDB" id="A0A2A6CJB1"/>
<evidence type="ECO:0000313" key="2">
    <source>
        <dbReference type="Proteomes" id="UP000005239"/>
    </source>
</evidence>
<gene>
    <name evidence="1" type="primary">WBGene00279653</name>
</gene>
<evidence type="ECO:0000313" key="1">
    <source>
        <dbReference type="EnsemblMetazoa" id="PPA41284.1"/>
    </source>
</evidence>
<reference evidence="1" key="2">
    <citation type="submission" date="2022-06" db="UniProtKB">
        <authorList>
            <consortium name="EnsemblMetazoa"/>
        </authorList>
    </citation>
    <scope>IDENTIFICATION</scope>
    <source>
        <strain evidence="1">PS312</strain>
    </source>
</reference>
<dbReference type="Pfam" id="PF10321">
    <property type="entry name" value="7TM_GPCR_Srt"/>
    <property type="match status" value="1"/>
</dbReference>
<name>A0A2A6CJB1_PRIPA</name>
<sequence>MLICCVNLVAASIYVFMNFIPVPSFVIIIGQTFWQLSHGSPPFIYLALNKSIRCTALESVGLGSLLHKQQLQMFTTTKGQASNISIQIESNF</sequence>
<proteinExistence type="predicted"/>
<keyword evidence="2" id="KW-1185">Reference proteome</keyword>
<accession>A0A2A6CJB1</accession>
<dbReference type="InterPro" id="IPR019425">
    <property type="entry name" value="7TM_GPCR_serpentine_rcpt_Srt"/>
</dbReference>
<protein>
    <submittedName>
        <fullName evidence="1">G protein-coupled receptor</fullName>
    </submittedName>
</protein>
<dbReference type="PANTHER" id="PTHR23021:SF11">
    <property type="entry name" value="SERPENTINE RECEPTOR, CLASS T"/>
    <property type="match status" value="1"/>
</dbReference>
<dbReference type="PANTHER" id="PTHR23021">
    <property type="entry name" value="SERPENTINE RECEPTOR, CLASS T"/>
    <property type="match status" value="1"/>
</dbReference>
<dbReference type="Proteomes" id="UP000005239">
    <property type="component" value="Unassembled WGS sequence"/>
</dbReference>
<organism evidence="1 2">
    <name type="scientific">Pristionchus pacificus</name>
    <name type="common">Parasitic nematode worm</name>
    <dbReference type="NCBI Taxonomy" id="54126"/>
    <lineage>
        <taxon>Eukaryota</taxon>
        <taxon>Metazoa</taxon>
        <taxon>Ecdysozoa</taxon>
        <taxon>Nematoda</taxon>
        <taxon>Chromadorea</taxon>
        <taxon>Rhabditida</taxon>
        <taxon>Rhabditina</taxon>
        <taxon>Diplogasteromorpha</taxon>
        <taxon>Diplogasteroidea</taxon>
        <taxon>Neodiplogasteridae</taxon>
        <taxon>Pristionchus</taxon>
    </lineage>
</organism>
<accession>A0A8R1Z1D6</accession>
<dbReference type="EnsemblMetazoa" id="PPA41284.1">
    <property type="protein sequence ID" value="PPA41284.1"/>
    <property type="gene ID" value="WBGene00279653"/>
</dbReference>